<dbReference type="GO" id="GO:0008270">
    <property type="term" value="F:zinc ion binding"/>
    <property type="evidence" value="ECO:0007669"/>
    <property type="project" value="UniProtKB-KW"/>
</dbReference>
<dbReference type="PANTHER" id="PTHR46367">
    <property type="entry name" value="ATAXIN-7-LIKE PROTEIN 3"/>
    <property type="match status" value="1"/>
</dbReference>
<evidence type="ECO:0000256" key="6">
    <source>
        <dbReference type="ARBA" id="ARBA00023015"/>
    </source>
</evidence>
<keyword evidence="5" id="KW-0156">Chromatin regulator</keyword>
<comment type="similarity">
    <text evidence="10">Belongs to the SGF11 family.</text>
</comment>
<comment type="caution">
    <text evidence="12">The sequence shown here is derived from an EMBL/GenBank/DDBJ whole genome shotgun (WGS) entry which is preliminary data.</text>
</comment>
<keyword evidence="9" id="KW-0539">Nucleus</keyword>
<keyword evidence="2" id="KW-0479">Metal-binding</keyword>
<dbReference type="PANTHER" id="PTHR46367:SF1">
    <property type="entry name" value="ATAXIN-7-LIKE PROTEIN 3"/>
    <property type="match status" value="1"/>
</dbReference>
<evidence type="ECO:0000313" key="12">
    <source>
        <dbReference type="EMBL" id="KAE9973722.1"/>
    </source>
</evidence>
<gene>
    <name evidence="12" type="ORF">BLS_003466</name>
</gene>
<evidence type="ECO:0000256" key="4">
    <source>
        <dbReference type="ARBA" id="ARBA00022833"/>
    </source>
</evidence>
<keyword evidence="4" id="KW-0862">Zinc</keyword>
<feature type="region of interest" description="Disordered" evidence="11">
    <location>
        <begin position="303"/>
        <end position="342"/>
    </location>
</feature>
<evidence type="ECO:0000256" key="11">
    <source>
        <dbReference type="SAM" id="MobiDB-lite"/>
    </source>
</evidence>
<dbReference type="GO" id="GO:0000124">
    <property type="term" value="C:SAGA complex"/>
    <property type="evidence" value="ECO:0007669"/>
    <property type="project" value="TreeGrafter"/>
</dbReference>
<keyword evidence="3" id="KW-0863">Zinc-finger</keyword>
<evidence type="ECO:0000256" key="7">
    <source>
        <dbReference type="ARBA" id="ARBA00023159"/>
    </source>
</evidence>
<reference evidence="12 13" key="1">
    <citation type="submission" date="2019-11" db="EMBL/GenBank/DDBJ databases">
        <title>Venturia inaequalis Genome Resource.</title>
        <authorList>
            <person name="Lichtner F.J."/>
        </authorList>
    </citation>
    <scope>NUCLEOTIDE SEQUENCE [LARGE SCALE GENOMIC DNA]</scope>
    <source>
        <strain evidence="12">Bline_iso_100314</strain>
    </source>
</reference>
<feature type="compositionally biased region" description="Polar residues" evidence="11">
    <location>
        <begin position="404"/>
        <end position="424"/>
    </location>
</feature>
<accession>A0A8H3YXX0</accession>
<evidence type="ECO:0000256" key="8">
    <source>
        <dbReference type="ARBA" id="ARBA00023163"/>
    </source>
</evidence>
<evidence type="ECO:0000256" key="2">
    <source>
        <dbReference type="ARBA" id="ARBA00022723"/>
    </source>
</evidence>
<dbReference type="GO" id="GO:0071819">
    <property type="term" value="C:DUBm complex"/>
    <property type="evidence" value="ECO:0007669"/>
    <property type="project" value="TreeGrafter"/>
</dbReference>
<feature type="compositionally biased region" description="Basic and acidic residues" evidence="11">
    <location>
        <begin position="450"/>
        <end position="467"/>
    </location>
</feature>
<dbReference type="AlphaFoldDB" id="A0A8H3YXX0"/>
<evidence type="ECO:0000256" key="9">
    <source>
        <dbReference type="ARBA" id="ARBA00023242"/>
    </source>
</evidence>
<feature type="compositionally biased region" description="Pro residues" evidence="11">
    <location>
        <begin position="215"/>
        <end position="224"/>
    </location>
</feature>
<dbReference type="GO" id="GO:0006357">
    <property type="term" value="P:regulation of transcription by RNA polymerase II"/>
    <property type="evidence" value="ECO:0007669"/>
    <property type="project" value="TreeGrafter"/>
</dbReference>
<proteinExistence type="inferred from homology"/>
<dbReference type="Pfam" id="PF08209">
    <property type="entry name" value="Sgf11"/>
    <property type="match status" value="1"/>
</dbReference>
<sequence length="532" mass="58411">MDRRSNQNPPPRNAARREHAIHPQQLQYNGPPIRHPNALTYTPNEDPFPLGPHTLTRAIRLLDSEDMPTHIFFLLDRNMSPEAETLLRQVVATANNRREQIGGDVIAVAKASLTSNRPALVKPTSPSLVAIMAKEPEPEYDWNGSEKTVVTTTQYNKLIPEILEDCLYNIIHDIVLDVHRTEKKLRMTSVAVQAEKLALQASGQPPTPTTSNPTPTKPGLPPAQAPQIKIDVPGGYYENGRVYLKGNPLKQIKDIYCPHCKLPRLLFPIKGVGAKLPDDPNPNRQYCTLHPFISLPGHDIYGNPFPIDQTNKTKREREQIKKQEKAERDNTPGSQGTNDDGMTVDTFAKRLLAGGKPASYVPWHTCPQCKRSLLITKFAQHLEKCLGIGGRMARNTAAARLSGMNGSANGSVQGSRVGTPTPSQGNGNGSGKKENDEEEDEGPPKKKSKKDGTRKEKKGDGGKEKVTIKLGGTKPKPDAAKRPPKGSAPTSNPEKKTDDTPTAKRERETADSDESPQKKKIKKSTEDSADSN</sequence>
<dbReference type="InterPro" id="IPR013246">
    <property type="entry name" value="SAGA_su_Sgf11"/>
</dbReference>
<dbReference type="GO" id="GO:0003713">
    <property type="term" value="F:transcription coactivator activity"/>
    <property type="evidence" value="ECO:0007669"/>
    <property type="project" value="TreeGrafter"/>
</dbReference>
<feature type="compositionally biased region" description="Basic and acidic residues" evidence="11">
    <location>
        <begin position="311"/>
        <end position="330"/>
    </location>
</feature>
<feature type="region of interest" description="Disordered" evidence="11">
    <location>
        <begin position="404"/>
        <end position="532"/>
    </location>
</feature>
<evidence type="ECO:0000256" key="5">
    <source>
        <dbReference type="ARBA" id="ARBA00022853"/>
    </source>
</evidence>
<dbReference type="GO" id="GO:0006325">
    <property type="term" value="P:chromatin organization"/>
    <property type="evidence" value="ECO:0007669"/>
    <property type="project" value="UniProtKB-KW"/>
</dbReference>
<feature type="region of interest" description="Disordered" evidence="11">
    <location>
        <begin position="199"/>
        <end position="228"/>
    </location>
</feature>
<dbReference type="Proteomes" id="UP000433883">
    <property type="component" value="Unassembled WGS sequence"/>
</dbReference>
<evidence type="ECO:0000256" key="10">
    <source>
        <dbReference type="RuleBase" id="RU261113"/>
    </source>
</evidence>
<feature type="compositionally biased region" description="Polar residues" evidence="11">
    <location>
        <begin position="331"/>
        <end position="340"/>
    </location>
</feature>
<name>A0A8H3YXX0_VENIN</name>
<evidence type="ECO:0000256" key="1">
    <source>
        <dbReference type="ARBA" id="ARBA00004123"/>
    </source>
</evidence>
<protein>
    <recommendedName>
        <fullName evidence="10">SAGA-associated factor 11</fullName>
    </recommendedName>
</protein>
<feature type="region of interest" description="Disordered" evidence="11">
    <location>
        <begin position="1"/>
        <end position="48"/>
    </location>
</feature>
<keyword evidence="8" id="KW-0804">Transcription</keyword>
<evidence type="ECO:0000313" key="13">
    <source>
        <dbReference type="Proteomes" id="UP000433883"/>
    </source>
</evidence>
<dbReference type="InterPro" id="IPR051078">
    <property type="entry name" value="SGF11"/>
</dbReference>
<comment type="subcellular location">
    <subcellularLocation>
        <location evidence="1 10">Nucleus</location>
    </subcellularLocation>
</comment>
<keyword evidence="6" id="KW-0805">Transcription regulation</keyword>
<keyword evidence="7 10" id="KW-0010">Activator</keyword>
<organism evidence="12 13">
    <name type="scientific">Venturia inaequalis</name>
    <name type="common">Apple scab fungus</name>
    <dbReference type="NCBI Taxonomy" id="5025"/>
    <lineage>
        <taxon>Eukaryota</taxon>
        <taxon>Fungi</taxon>
        <taxon>Dikarya</taxon>
        <taxon>Ascomycota</taxon>
        <taxon>Pezizomycotina</taxon>
        <taxon>Dothideomycetes</taxon>
        <taxon>Pleosporomycetidae</taxon>
        <taxon>Venturiales</taxon>
        <taxon>Venturiaceae</taxon>
        <taxon>Venturia</taxon>
    </lineage>
</organism>
<feature type="compositionally biased region" description="Basic and acidic residues" evidence="11">
    <location>
        <begin position="493"/>
        <end position="510"/>
    </location>
</feature>
<dbReference type="EMBL" id="WNWQ01000225">
    <property type="protein sequence ID" value="KAE9973722.1"/>
    <property type="molecule type" value="Genomic_DNA"/>
</dbReference>
<evidence type="ECO:0000256" key="3">
    <source>
        <dbReference type="ARBA" id="ARBA00022771"/>
    </source>
</evidence>